<gene>
    <name evidence="2" type="ORF">V6N11_070155</name>
</gene>
<feature type="signal peptide" evidence="1">
    <location>
        <begin position="1"/>
        <end position="20"/>
    </location>
</feature>
<proteinExistence type="predicted"/>
<accession>A0ABR2QE64</accession>
<name>A0ABR2QE64_9ROSI</name>
<keyword evidence="3" id="KW-1185">Reference proteome</keyword>
<evidence type="ECO:0000256" key="1">
    <source>
        <dbReference type="SAM" id="SignalP"/>
    </source>
</evidence>
<reference evidence="2 3" key="1">
    <citation type="journal article" date="2024" name="G3 (Bethesda)">
        <title>Genome assembly of Hibiscus sabdariffa L. provides insights into metabolisms of medicinal natural products.</title>
        <authorList>
            <person name="Kim T."/>
        </authorList>
    </citation>
    <scope>NUCLEOTIDE SEQUENCE [LARGE SCALE GENOMIC DNA]</scope>
    <source>
        <strain evidence="2">TK-2024</strain>
        <tissue evidence="2">Old leaves</tissue>
    </source>
</reference>
<feature type="chain" id="PRO_5045520571" evidence="1">
    <location>
        <begin position="21"/>
        <end position="139"/>
    </location>
</feature>
<evidence type="ECO:0000313" key="3">
    <source>
        <dbReference type="Proteomes" id="UP001396334"/>
    </source>
</evidence>
<evidence type="ECO:0000313" key="2">
    <source>
        <dbReference type="EMBL" id="KAK8998976.1"/>
    </source>
</evidence>
<protein>
    <submittedName>
        <fullName evidence="2">Uncharacterized protein</fullName>
    </submittedName>
</protein>
<sequence>MRQVLLVAAALLATVISVVCLEDFTFYALTLQWPPSTCAIPCLRNSSALRTYQKGLLSMVYGHNVKIPARCIKAMPSATKSIIRQNNLMVQGKEPVDIEDCPKLSDTKYPCDKNKVQLPPAPAHAPTLRMALDKEHSEF</sequence>
<dbReference type="InterPro" id="IPR036430">
    <property type="entry name" value="RNase_T2-like_sf"/>
</dbReference>
<organism evidence="2 3">
    <name type="scientific">Hibiscus sabdariffa</name>
    <name type="common">roselle</name>
    <dbReference type="NCBI Taxonomy" id="183260"/>
    <lineage>
        <taxon>Eukaryota</taxon>
        <taxon>Viridiplantae</taxon>
        <taxon>Streptophyta</taxon>
        <taxon>Embryophyta</taxon>
        <taxon>Tracheophyta</taxon>
        <taxon>Spermatophyta</taxon>
        <taxon>Magnoliopsida</taxon>
        <taxon>eudicotyledons</taxon>
        <taxon>Gunneridae</taxon>
        <taxon>Pentapetalae</taxon>
        <taxon>rosids</taxon>
        <taxon>malvids</taxon>
        <taxon>Malvales</taxon>
        <taxon>Malvaceae</taxon>
        <taxon>Malvoideae</taxon>
        <taxon>Hibiscus</taxon>
    </lineage>
</organism>
<dbReference type="Proteomes" id="UP001396334">
    <property type="component" value="Unassembled WGS sequence"/>
</dbReference>
<comment type="caution">
    <text evidence="2">The sequence shown here is derived from an EMBL/GenBank/DDBJ whole genome shotgun (WGS) entry which is preliminary data.</text>
</comment>
<dbReference type="EMBL" id="JBBPBN010000040">
    <property type="protein sequence ID" value="KAK8998976.1"/>
    <property type="molecule type" value="Genomic_DNA"/>
</dbReference>
<keyword evidence="1" id="KW-0732">Signal</keyword>
<dbReference type="SUPFAM" id="SSF55895">
    <property type="entry name" value="Ribonuclease Rh-like"/>
    <property type="match status" value="1"/>
</dbReference>